<evidence type="ECO:0000313" key="2">
    <source>
        <dbReference type="EMBL" id="SDO85971.1"/>
    </source>
</evidence>
<keyword evidence="3" id="KW-1185">Reference proteome</keyword>
<sequence length="125" mass="14289">MTLPDRFMWRPRDVLRSLGDALDLVPYLVLLALPFVFGAWALGTPGVSNPDSVYEIWWTRGMIATVLYAPSMAVCALVEWLSRRRGWWRLRIGVRLFRWAHFLAVYGPIGALFASIALPPAWQPF</sequence>
<evidence type="ECO:0000256" key="1">
    <source>
        <dbReference type="SAM" id="Phobius"/>
    </source>
</evidence>
<organism evidence="2 3">
    <name type="scientific">Aureimonas jatrophae</name>
    <dbReference type="NCBI Taxonomy" id="1166073"/>
    <lineage>
        <taxon>Bacteria</taxon>
        <taxon>Pseudomonadati</taxon>
        <taxon>Pseudomonadota</taxon>
        <taxon>Alphaproteobacteria</taxon>
        <taxon>Hyphomicrobiales</taxon>
        <taxon>Aurantimonadaceae</taxon>
        <taxon>Aureimonas</taxon>
    </lineage>
</organism>
<dbReference type="AlphaFoldDB" id="A0A1H0N018"/>
<evidence type="ECO:0000313" key="3">
    <source>
        <dbReference type="Proteomes" id="UP000198793"/>
    </source>
</evidence>
<feature type="transmembrane region" description="Helical" evidence="1">
    <location>
        <begin position="62"/>
        <end position="81"/>
    </location>
</feature>
<protein>
    <submittedName>
        <fullName evidence="2">Uncharacterized protein</fullName>
    </submittedName>
</protein>
<accession>A0A1H0N018</accession>
<dbReference type="EMBL" id="FNIT01000016">
    <property type="protein sequence ID" value="SDO85971.1"/>
    <property type="molecule type" value="Genomic_DNA"/>
</dbReference>
<dbReference type="RefSeq" id="WP_090677037.1">
    <property type="nucleotide sequence ID" value="NZ_FNIT01000016.1"/>
</dbReference>
<reference evidence="2 3" key="1">
    <citation type="submission" date="2016-10" db="EMBL/GenBank/DDBJ databases">
        <authorList>
            <person name="de Groot N.N."/>
        </authorList>
    </citation>
    <scope>NUCLEOTIDE SEQUENCE [LARGE SCALE GENOMIC DNA]</scope>
    <source>
        <strain evidence="3">L7-484,KACC 16230,DSM 25025</strain>
    </source>
</reference>
<feature type="transmembrane region" description="Helical" evidence="1">
    <location>
        <begin position="21"/>
        <end position="42"/>
    </location>
</feature>
<feature type="transmembrane region" description="Helical" evidence="1">
    <location>
        <begin position="102"/>
        <end position="122"/>
    </location>
</feature>
<keyword evidence="1" id="KW-0472">Membrane</keyword>
<gene>
    <name evidence="2" type="ORF">SAMN05192530_11632</name>
</gene>
<dbReference type="Proteomes" id="UP000198793">
    <property type="component" value="Unassembled WGS sequence"/>
</dbReference>
<proteinExistence type="predicted"/>
<keyword evidence="1" id="KW-0812">Transmembrane</keyword>
<keyword evidence="1" id="KW-1133">Transmembrane helix</keyword>
<name>A0A1H0N018_9HYPH</name>
<dbReference type="OrthoDB" id="9873087at2"/>